<accession>A0A914A4R1</accession>
<reference evidence="10" key="1">
    <citation type="submission" date="2022-11" db="UniProtKB">
        <authorList>
            <consortium name="EnsemblMetazoa"/>
        </authorList>
    </citation>
    <scope>IDENTIFICATION</scope>
</reference>
<comment type="subcellular location">
    <subcellularLocation>
        <location evidence="1">Endomembrane system</location>
    </subcellularLocation>
</comment>
<protein>
    <recommendedName>
        <fullName evidence="12">Purinergic receptor</fullName>
    </recommendedName>
</protein>
<dbReference type="InterPro" id="IPR059116">
    <property type="entry name" value="P2X_receptor"/>
</dbReference>
<keyword evidence="9" id="KW-0407">Ion channel</keyword>
<evidence type="ECO:0000256" key="3">
    <source>
        <dbReference type="ARBA" id="ARBA00022448"/>
    </source>
</evidence>
<dbReference type="RefSeq" id="XP_038058803.1">
    <property type="nucleotide sequence ID" value="XM_038202875.1"/>
</dbReference>
<dbReference type="InterPro" id="IPR001429">
    <property type="entry name" value="P2X_purnocptor"/>
</dbReference>
<keyword evidence="11" id="KW-1185">Reference proteome</keyword>
<dbReference type="GO" id="GO:0012505">
    <property type="term" value="C:endomembrane system"/>
    <property type="evidence" value="ECO:0007669"/>
    <property type="project" value="UniProtKB-SubCell"/>
</dbReference>
<evidence type="ECO:0000256" key="1">
    <source>
        <dbReference type="ARBA" id="ARBA00004308"/>
    </source>
</evidence>
<evidence type="ECO:0000256" key="2">
    <source>
        <dbReference type="ARBA" id="ARBA00009848"/>
    </source>
</evidence>
<dbReference type="Gene3D" id="2.60.490.10">
    <property type="entry name" value="atp-gated p2x4 ion channel domain"/>
    <property type="match status" value="1"/>
</dbReference>
<evidence type="ECO:0000256" key="6">
    <source>
        <dbReference type="ARBA" id="ARBA00023065"/>
    </source>
</evidence>
<proteinExistence type="inferred from homology"/>
<dbReference type="EnsemblMetazoa" id="XM_038202875.1">
    <property type="protein sequence ID" value="XP_038058803.1"/>
    <property type="gene ID" value="LOC119730092"/>
</dbReference>
<dbReference type="GeneID" id="119730092"/>
<dbReference type="Proteomes" id="UP000887568">
    <property type="component" value="Unplaced"/>
</dbReference>
<evidence type="ECO:0000256" key="8">
    <source>
        <dbReference type="ARBA" id="ARBA00023286"/>
    </source>
</evidence>
<evidence type="ECO:0000256" key="9">
    <source>
        <dbReference type="ARBA" id="ARBA00023303"/>
    </source>
</evidence>
<keyword evidence="8" id="KW-1071">Ligand-gated ion channel</keyword>
<comment type="similarity">
    <text evidence="2">Belongs to the P2X receptor family.</text>
</comment>
<dbReference type="GO" id="GO:0004931">
    <property type="term" value="F:extracellularly ATP-gated monoatomic cation channel activity"/>
    <property type="evidence" value="ECO:0007669"/>
    <property type="project" value="InterPro"/>
</dbReference>
<name>A0A914A4R1_PATMI</name>
<organism evidence="10 11">
    <name type="scientific">Patiria miniata</name>
    <name type="common">Bat star</name>
    <name type="synonym">Asterina miniata</name>
    <dbReference type="NCBI Taxonomy" id="46514"/>
    <lineage>
        <taxon>Eukaryota</taxon>
        <taxon>Metazoa</taxon>
        <taxon>Echinodermata</taxon>
        <taxon>Eleutherozoa</taxon>
        <taxon>Asterozoa</taxon>
        <taxon>Asteroidea</taxon>
        <taxon>Valvatacea</taxon>
        <taxon>Valvatida</taxon>
        <taxon>Asterinidae</taxon>
        <taxon>Patiria</taxon>
    </lineage>
</organism>
<dbReference type="GO" id="GO:0033198">
    <property type="term" value="P:response to ATP"/>
    <property type="evidence" value="ECO:0007669"/>
    <property type="project" value="InterPro"/>
</dbReference>
<evidence type="ECO:0000313" key="11">
    <source>
        <dbReference type="Proteomes" id="UP000887568"/>
    </source>
</evidence>
<keyword evidence="5" id="KW-1133">Transmembrane helix</keyword>
<dbReference type="InterPro" id="IPR027309">
    <property type="entry name" value="P2X_extracellular_dom_sf"/>
</dbReference>
<dbReference type="GO" id="GO:0005886">
    <property type="term" value="C:plasma membrane"/>
    <property type="evidence" value="ECO:0007669"/>
    <property type="project" value="InterPro"/>
</dbReference>
<dbReference type="OrthoDB" id="494673at2759"/>
<keyword evidence="6" id="KW-0406">Ion transport</keyword>
<dbReference type="GO" id="GO:0001614">
    <property type="term" value="F:purinergic nucleotide receptor activity"/>
    <property type="evidence" value="ECO:0007669"/>
    <property type="project" value="InterPro"/>
</dbReference>
<evidence type="ECO:0000256" key="7">
    <source>
        <dbReference type="ARBA" id="ARBA00023136"/>
    </source>
</evidence>
<dbReference type="AlphaFoldDB" id="A0A914A4R1"/>
<dbReference type="GO" id="GO:0098794">
    <property type="term" value="C:postsynapse"/>
    <property type="evidence" value="ECO:0007669"/>
    <property type="project" value="GOC"/>
</dbReference>
<evidence type="ECO:0008006" key="12">
    <source>
        <dbReference type="Google" id="ProtNLM"/>
    </source>
</evidence>
<dbReference type="GO" id="GO:0070588">
    <property type="term" value="P:calcium ion transmembrane transport"/>
    <property type="evidence" value="ECO:0007669"/>
    <property type="project" value="TreeGrafter"/>
</dbReference>
<dbReference type="PANTHER" id="PTHR10125:SF31">
    <property type="entry name" value="P2X RECEPTOR E"/>
    <property type="match status" value="1"/>
</dbReference>
<sequence>MPDVACNPSANECKKGDRVINGNGVRTGKCVPYHYPNGTTTDTCEIEAWCPVEYNMNPTFVSILIHLLNMNYRNTTAILKDAERFTVLIKNTAAYSKFHFFKRNILESSNTSYLKGCLYNKHSDPFCPVFKLGDIVTATGEDFNALAYSGGVIAIFINWDCNLDNSWDDCRPTYKFKRLDNKNSTLAKGYNFRFSNYYQDANGIDTRTLLKAYGILFKVIVTGTAGQCSGVQVLLYLGSGFGFFTVVS</sequence>
<dbReference type="PANTHER" id="PTHR10125">
    <property type="entry name" value="P2X PURINOCEPTOR"/>
    <property type="match status" value="1"/>
</dbReference>
<dbReference type="OMA" id="IFINWDC"/>
<evidence type="ECO:0000313" key="10">
    <source>
        <dbReference type="EnsemblMetazoa" id="XP_038058803.1"/>
    </source>
</evidence>
<evidence type="ECO:0000256" key="4">
    <source>
        <dbReference type="ARBA" id="ARBA00022692"/>
    </source>
</evidence>
<dbReference type="PRINTS" id="PR01307">
    <property type="entry name" value="P2XRECEPTOR"/>
</dbReference>
<keyword evidence="7" id="KW-0472">Membrane</keyword>
<evidence type="ECO:0000256" key="5">
    <source>
        <dbReference type="ARBA" id="ARBA00022989"/>
    </source>
</evidence>
<keyword evidence="3" id="KW-0813">Transport</keyword>
<keyword evidence="4" id="KW-0812">Transmembrane</keyword>
<dbReference type="Pfam" id="PF00864">
    <property type="entry name" value="P2X_receptor"/>
    <property type="match status" value="1"/>
</dbReference>